<dbReference type="Pfam" id="PF02518">
    <property type="entry name" value="HATPase_c"/>
    <property type="match status" value="1"/>
</dbReference>
<keyword evidence="6" id="KW-0902">Two-component regulatory system</keyword>
<dbReference type="FunFam" id="3.30.565.10:FF:000006">
    <property type="entry name" value="Sensor histidine kinase WalK"/>
    <property type="match status" value="1"/>
</dbReference>
<feature type="domain" description="Histidine kinase" evidence="9">
    <location>
        <begin position="293"/>
        <end position="511"/>
    </location>
</feature>
<comment type="caution">
    <text evidence="11">The sequence shown here is derived from an EMBL/GenBank/DDBJ whole genome shotgun (WGS) entry which is preliminary data.</text>
</comment>
<feature type="domain" description="PAS" evidence="10">
    <location>
        <begin position="26"/>
        <end position="73"/>
    </location>
</feature>
<dbReference type="SUPFAM" id="SSF55785">
    <property type="entry name" value="PYP-like sensor domain (PAS domain)"/>
    <property type="match status" value="2"/>
</dbReference>
<keyword evidence="5" id="KW-0418">Kinase</keyword>
<dbReference type="PANTHER" id="PTHR45453:SF1">
    <property type="entry name" value="PHOSPHATE REGULON SENSOR PROTEIN PHOR"/>
    <property type="match status" value="1"/>
</dbReference>
<comment type="catalytic activity">
    <reaction evidence="1">
        <text>ATP + protein L-histidine = ADP + protein N-phospho-L-histidine.</text>
        <dbReference type="EC" id="2.7.13.3"/>
    </reaction>
</comment>
<gene>
    <name evidence="11" type="ORF">A2531_04460</name>
</gene>
<dbReference type="CDD" id="cd00130">
    <property type="entry name" value="PAS"/>
    <property type="match status" value="1"/>
</dbReference>
<accession>A0A1F5TNG7</accession>
<dbReference type="GO" id="GO:0006355">
    <property type="term" value="P:regulation of DNA-templated transcription"/>
    <property type="evidence" value="ECO:0007669"/>
    <property type="project" value="InterPro"/>
</dbReference>
<evidence type="ECO:0000256" key="2">
    <source>
        <dbReference type="ARBA" id="ARBA00012438"/>
    </source>
</evidence>
<evidence type="ECO:0000256" key="4">
    <source>
        <dbReference type="ARBA" id="ARBA00022679"/>
    </source>
</evidence>
<dbReference type="GO" id="GO:0004721">
    <property type="term" value="F:phosphoprotein phosphatase activity"/>
    <property type="evidence" value="ECO:0007669"/>
    <property type="project" value="TreeGrafter"/>
</dbReference>
<dbReference type="EC" id="2.7.13.3" evidence="2"/>
<keyword evidence="4" id="KW-0808">Transferase</keyword>
<evidence type="ECO:0000256" key="7">
    <source>
        <dbReference type="ARBA" id="ARBA00023136"/>
    </source>
</evidence>
<dbReference type="SMART" id="SM00388">
    <property type="entry name" value="HisKA"/>
    <property type="match status" value="1"/>
</dbReference>
<dbReference type="PANTHER" id="PTHR45453">
    <property type="entry name" value="PHOSPHATE REGULON SENSOR PROTEIN PHOR"/>
    <property type="match status" value="1"/>
</dbReference>
<dbReference type="PRINTS" id="PR00344">
    <property type="entry name" value="BCTRLSENSOR"/>
</dbReference>
<dbReference type="InterPro" id="IPR036890">
    <property type="entry name" value="HATPase_C_sf"/>
</dbReference>
<dbReference type="NCBIfam" id="TIGR00229">
    <property type="entry name" value="sensory_box"/>
    <property type="match status" value="1"/>
</dbReference>
<dbReference type="Gene3D" id="1.10.287.130">
    <property type="match status" value="1"/>
</dbReference>
<sequence length="511" mass="58940">MKKLNSLLLSPKEDFEILGRYHEVFLEFLPIPIFLLNNCGQIVLMNKKFEQLSGYYSSELLNKNLNYLFVEENKCDQLLLAALTDNQNAQKKLKLKNRNGKTISTVCCAIAEKNFAGQPIGFFLYINPTNKDLVNYQLSDQKAEEMKNIKEILTNMLEDGEKDRKKIQAEEIKTRTILLSLNDGLIVLNKNDQVVLLNPNAEIILRIKEKDVLNKNINQIQNCPRLKRLLKKLKEFKNDKNKEFVTQYPQTRYYQIISNNAIIKNEKVNKIITIHDITREKEIDRIKSEFISIAAHQLRTPLSAIKWSISIAMDSKEVQSNQETKEILLKGYLSNERVINLINDMLNVSRIEEGRFNYKYNKCHCSEVIDVVLNNLENQIKEKSLEIVFKKPKKVPALNIDKEKMIIALQNLLDNAVKYTPYNGKIEITLSVAKDFIKLKILDNGVGIPKDDQKKIFTKFFRGANVMRMQTDGSGLGLFITRNIIRGHGGKLNFTSREGRGTEFILIIPIK</sequence>
<dbReference type="GO" id="GO:0016036">
    <property type="term" value="P:cellular response to phosphate starvation"/>
    <property type="evidence" value="ECO:0007669"/>
    <property type="project" value="TreeGrafter"/>
</dbReference>
<dbReference type="AlphaFoldDB" id="A0A1F5TNG7"/>
<dbReference type="SUPFAM" id="SSF55874">
    <property type="entry name" value="ATPase domain of HSP90 chaperone/DNA topoisomerase II/histidine kinase"/>
    <property type="match status" value="1"/>
</dbReference>
<dbReference type="InterPro" id="IPR013767">
    <property type="entry name" value="PAS_fold"/>
</dbReference>
<dbReference type="GO" id="GO:0005886">
    <property type="term" value="C:plasma membrane"/>
    <property type="evidence" value="ECO:0007669"/>
    <property type="project" value="TreeGrafter"/>
</dbReference>
<evidence type="ECO:0000256" key="5">
    <source>
        <dbReference type="ARBA" id="ARBA00022777"/>
    </source>
</evidence>
<evidence type="ECO:0000259" key="9">
    <source>
        <dbReference type="PROSITE" id="PS50109"/>
    </source>
</evidence>
<evidence type="ECO:0000313" key="12">
    <source>
        <dbReference type="Proteomes" id="UP000177579"/>
    </source>
</evidence>
<feature type="coiled-coil region" evidence="8">
    <location>
        <begin position="143"/>
        <end position="170"/>
    </location>
</feature>
<dbReference type="InterPro" id="IPR000014">
    <property type="entry name" value="PAS"/>
</dbReference>
<dbReference type="CDD" id="cd00075">
    <property type="entry name" value="HATPase"/>
    <property type="match status" value="1"/>
</dbReference>
<dbReference type="EMBL" id="MFGO01000026">
    <property type="protein sequence ID" value="OGF40532.1"/>
    <property type="molecule type" value="Genomic_DNA"/>
</dbReference>
<dbReference type="PROSITE" id="PS50109">
    <property type="entry name" value="HIS_KIN"/>
    <property type="match status" value="1"/>
</dbReference>
<dbReference type="SMART" id="SM00091">
    <property type="entry name" value="PAS"/>
    <property type="match status" value="2"/>
</dbReference>
<evidence type="ECO:0000259" key="10">
    <source>
        <dbReference type="PROSITE" id="PS50112"/>
    </source>
</evidence>
<dbReference type="InterPro" id="IPR004358">
    <property type="entry name" value="Sig_transdc_His_kin-like_C"/>
</dbReference>
<evidence type="ECO:0000256" key="3">
    <source>
        <dbReference type="ARBA" id="ARBA00022553"/>
    </source>
</evidence>
<dbReference type="Pfam" id="PF00512">
    <property type="entry name" value="HisKA"/>
    <property type="match status" value="1"/>
</dbReference>
<proteinExistence type="predicted"/>
<name>A0A1F5TNG7_9BACT</name>
<dbReference type="InterPro" id="IPR050351">
    <property type="entry name" value="BphY/WalK/GraS-like"/>
</dbReference>
<keyword evidence="3" id="KW-0597">Phosphoprotein</keyword>
<organism evidence="11 12">
    <name type="scientific">Candidatus Falkowbacteria bacterium RIFOXYD2_FULL_34_120</name>
    <dbReference type="NCBI Taxonomy" id="1798007"/>
    <lineage>
        <taxon>Bacteria</taxon>
        <taxon>Candidatus Falkowiibacteriota</taxon>
    </lineage>
</organism>
<dbReference type="Proteomes" id="UP000177579">
    <property type="component" value="Unassembled WGS sequence"/>
</dbReference>
<keyword evidence="7" id="KW-0472">Membrane</keyword>
<dbReference type="CDD" id="cd00082">
    <property type="entry name" value="HisKA"/>
    <property type="match status" value="1"/>
</dbReference>
<keyword evidence="8" id="KW-0175">Coiled coil</keyword>
<evidence type="ECO:0000256" key="1">
    <source>
        <dbReference type="ARBA" id="ARBA00000085"/>
    </source>
</evidence>
<dbReference type="Gene3D" id="3.30.450.20">
    <property type="entry name" value="PAS domain"/>
    <property type="match status" value="2"/>
</dbReference>
<evidence type="ECO:0000256" key="8">
    <source>
        <dbReference type="SAM" id="Coils"/>
    </source>
</evidence>
<dbReference type="SMART" id="SM00387">
    <property type="entry name" value="HATPase_c"/>
    <property type="match status" value="1"/>
</dbReference>
<dbReference type="InterPro" id="IPR036097">
    <property type="entry name" value="HisK_dim/P_sf"/>
</dbReference>
<reference evidence="11 12" key="1">
    <citation type="journal article" date="2016" name="Nat. Commun.">
        <title>Thousands of microbial genomes shed light on interconnected biogeochemical processes in an aquifer system.</title>
        <authorList>
            <person name="Anantharaman K."/>
            <person name="Brown C.T."/>
            <person name="Hug L.A."/>
            <person name="Sharon I."/>
            <person name="Castelle C.J."/>
            <person name="Probst A.J."/>
            <person name="Thomas B.C."/>
            <person name="Singh A."/>
            <person name="Wilkins M.J."/>
            <person name="Karaoz U."/>
            <person name="Brodie E.L."/>
            <person name="Williams K.H."/>
            <person name="Hubbard S.S."/>
            <person name="Banfield J.F."/>
        </authorList>
    </citation>
    <scope>NUCLEOTIDE SEQUENCE [LARGE SCALE GENOMIC DNA]</scope>
</reference>
<dbReference type="Pfam" id="PF00989">
    <property type="entry name" value="PAS"/>
    <property type="match status" value="2"/>
</dbReference>
<evidence type="ECO:0000313" key="11">
    <source>
        <dbReference type="EMBL" id="OGF40532.1"/>
    </source>
</evidence>
<dbReference type="InterPro" id="IPR005467">
    <property type="entry name" value="His_kinase_dom"/>
</dbReference>
<evidence type="ECO:0000256" key="6">
    <source>
        <dbReference type="ARBA" id="ARBA00023012"/>
    </source>
</evidence>
<dbReference type="PROSITE" id="PS50112">
    <property type="entry name" value="PAS"/>
    <property type="match status" value="1"/>
</dbReference>
<dbReference type="InterPro" id="IPR003661">
    <property type="entry name" value="HisK_dim/P_dom"/>
</dbReference>
<dbReference type="InterPro" id="IPR035965">
    <property type="entry name" value="PAS-like_dom_sf"/>
</dbReference>
<dbReference type="Gene3D" id="3.30.565.10">
    <property type="entry name" value="Histidine kinase-like ATPase, C-terminal domain"/>
    <property type="match status" value="1"/>
</dbReference>
<dbReference type="InterPro" id="IPR003594">
    <property type="entry name" value="HATPase_dom"/>
</dbReference>
<dbReference type="GO" id="GO:0000155">
    <property type="term" value="F:phosphorelay sensor kinase activity"/>
    <property type="evidence" value="ECO:0007669"/>
    <property type="project" value="InterPro"/>
</dbReference>
<protein>
    <recommendedName>
        <fullName evidence="2">histidine kinase</fullName>
        <ecNumber evidence="2">2.7.13.3</ecNumber>
    </recommendedName>
</protein>
<dbReference type="SUPFAM" id="SSF47384">
    <property type="entry name" value="Homodimeric domain of signal transducing histidine kinase"/>
    <property type="match status" value="1"/>
</dbReference>